<dbReference type="RefSeq" id="WP_274944830.1">
    <property type="nucleotide sequence ID" value="NZ_JANWOI010000006.1"/>
</dbReference>
<feature type="region of interest" description="Disordered" evidence="1">
    <location>
        <begin position="105"/>
        <end position="125"/>
    </location>
</feature>
<proteinExistence type="predicted"/>
<evidence type="ECO:0000256" key="1">
    <source>
        <dbReference type="SAM" id="MobiDB-lite"/>
    </source>
</evidence>
<sequence>MFLLKIEDQISLLFCLGKILQYIELVILSALESMTSLLKLRKFPENWKRTGIFSYIRERRVRHDLPAPPNFPRYSSYIAVAADIDQNLPMTPPIMDSKHTMCGCPDRQSNNQGLHNFPQGKIDKP</sequence>
<organism evidence="2 3">
    <name type="scientific">Govanella unica</name>
    <dbReference type="NCBI Taxonomy" id="2975056"/>
    <lineage>
        <taxon>Bacteria</taxon>
        <taxon>Pseudomonadati</taxon>
        <taxon>Pseudomonadota</taxon>
        <taxon>Alphaproteobacteria</taxon>
        <taxon>Emcibacterales</taxon>
        <taxon>Govanellaceae</taxon>
        <taxon>Govanella</taxon>
    </lineage>
</organism>
<evidence type="ECO:0000313" key="3">
    <source>
        <dbReference type="Proteomes" id="UP001141619"/>
    </source>
</evidence>
<name>A0A9X3U0I8_9PROT</name>
<dbReference type="EMBL" id="JANWOI010000006">
    <property type="protein sequence ID" value="MDA5195115.1"/>
    <property type="molecule type" value="Genomic_DNA"/>
</dbReference>
<protein>
    <submittedName>
        <fullName evidence="2">Uncharacterized protein</fullName>
    </submittedName>
</protein>
<dbReference type="Proteomes" id="UP001141619">
    <property type="component" value="Unassembled WGS sequence"/>
</dbReference>
<comment type="caution">
    <text evidence="2">The sequence shown here is derived from an EMBL/GenBank/DDBJ whole genome shotgun (WGS) entry which is preliminary data.</text>
</comment>
<reference evidence="2" key="2">
    <citation type="journal article" date="2023" name="Syst. Appl. Microbiol.">
        <title>Govania unica gen. nov., sp. nov., a rare biosphere bacterium that represents a novel family in the class Alphaproteobacteria.</title>
        <authorList>
            <person name="Vandamme P."/>
            <person name="Peeters C."/>
            <person name="Hettiarachchi A."/>
            <person name="Cnockaert M."/>
            <person name="Carlier A."/>
        </authorList>
    </citation>
    <scope>NUCLEOTIDE SEQUENCE</scope>
    <source>
        <strain evidence="2">LMG 31809</strain>
    </source>
</reference>
<evidence type="ECO:0000313" key="2">
    <source>
        <dbReference type="EMBL" id="MDA5195115.1"/>
    </source>
</evidence>
<keyword evidence="3" id="KW-1185">Reference proteome</keyword>
<dbReference type="AlphaFoldDB" id="A0A9X3U0I8"/>
<gene>
    <name evidence="2" type="ORF">NYP16_14270</name>
</gene>
<accession>A0A9X3U0I8</accession>
<reference evidence="2" key="1">
    <citation type="submission" date="2022-08" db="EMBL/GenBank/DDBJ databases">
        <authorList>
            <person name="Vandamme P."/>
            <person name="Hettiarachchi A."/>
            <person name="Peeters C."/>
            <person name="Cnockaert M."/>
            <person name="Carlier A."/>
        </authorList>
    </citation>
    <scope>NUCLEOTIDE SEQUENCE</scope>
    <source>
        <strain evidence="2">LMG 31809</strain>
    </source>
</reference>